<dbReference type="InterPro" id="IPR036034">
    <property type="entry name" value="PDZ_sf"/>
</dbReference>
<accession>Q3UXA7</accession>
<dbReference type="AlphaFoldDB" id="Q3UXA7"/>
<evidence type="ECO:0000259" key="3">
    <source>
        <dbReference type="PROSITE" id="PS50106"/>
    </source>
</evidence>
<dbReference type="PANTHER" id="PTHR23119:SF51">
    <property type="entry name" value="DISKS LARGE 1 TUMOR SUPPRESSOR PROTEIN"/>
    <property type="match status" value="1"/>
</dbReference>
<dbReference type="InterPro" id="IPR050614">
    <property type="entry name" value="Synaptic_Scaffolding_LAP-MAGUK"/>
</dbReference>
<reference evidence="4" key="7">
    <citation type="journal article" date="2005" name="Science">
        <title>The Transcriptional Landscape of the Mammalian Genome.</title>
        <authorList>
            <consortium name="The FANTOM Consortium"/>
            <consortium name="Riken Genome Exploration Research Group and Genome Science Group (Genome Network Project Core Group)"/>
        </authorList>
    </citation>
    <scope>NUCLEOTIDE SEQUENCE</scope>
    <source>
        <strain evidence="4">C57BL/6J</strain>
        <tissue evidence="4">In vitro fertilized eggs</tissue>
    </source>
</reference>
<proteinExistence type="evidence at transcript level"/>
<dbReference type="Pfam" id="PF00595">
    <property type="entry name" value="PDZ"/>
    <property type="match status" value="1"/>
</dbReference>
<dbReference type="Gene3D" id="2.30.42.10">
    <property type="match status" value="1"/>
</dbReference>
<evidence type="ECO:0000313" key="4">
    <source>
        <dbReference type="EMBL" id="BAE22656.1"/>
    </source>
</evidence>
<evidence type="ECO:0000313" key="5">
    <source>
        <dbReference type="MGI" id="MGI:1933157"/>
    </source>
</evidence>
<reference evidence="4" key="5">
    <citation type="journal article" date="2002" name="Nature">
        <title>Analysis of the mouse transcriptome based on functional annotation of 60,770 full-length cDNAs.</title>
        <authorList>
            <consortium name="The FANTOM Consortium and the RIKEN Genome Exploration Research Group Phase I and II Team"/>
        </authorList>
    </citation>
    <scope>NUCLEOTIDE SEQUENCE</scope>
    <source>
        <strain evidence="4">C57BL/6J</strain>
        <tissue evidence="4">In vitro fertilized eggs</tissue>
    </source>
</reference>
<dbReference type="AGR" id="MGI:1933157"/>
<dbReference type="SMART" id="SM00228">
    <property type="entry name" value="PDZ"/>
    <property type="match status" value="1"/>
</dbReference>
<gene>
    <name evidence="5" type="primary">Pdzrn3</name>
</gene>
<protein>
    <recommendedName>
        <fullName evidence="3">PDZ domain-containing protein</fullName>
    </recommendedName>
</protein>
<sequence>MTALRYQKKFTEYSARLDSLSRCVAAPPGGKGEETKSLTLVLHRDSGSLGFNIIGGRPCVDNQDGSSSEGVFVSKIVDSGPAAKEGGLQIHDRIIEEHKGGRKKSQKLLVVWVTLKFGEPTPQEPGNQFPADCHLLRFPLVSIALPFVLCKAS</sequence>
<reference evidence="4" key="6">
    <citation type="submission" date="2004-03" db="EMBL/GenBank/DDBJ databases">
        <authorList>
            <person name="Arakawa T."/>
            <person name="Carninci P."/>
            <person name="Fukuda S."/>
            <person name="Hashizume W."/>
            <person name="Hayashida K."/>
            <person name="Hori F."/>
            <person name="Iida J."/>
            <person name="Imamura K."/>
            <person name="Imotani K."/>
            <person name="Itoh M."/>
            <person name="Kanagawa S."/>
            <person name="Kawai J."/>
            <person name="Kojima M."/>
            <person name="Konno H."/>
            <person name="Murata M."/>
            <person name="Nakamura M."/>
            <person name="Ninomiya N."/>
            <person name="Nishiyori H."/>
            <person name="Nomura K."/>
            <person name="Ohno M."/>
            <person name="Sakazume N."/>
            <person name="Sano H."/>
            <person name="Sasaki D."/>
            <person name="Shibata K."/>
            <person name="Shiraki T."/>
            <person name="Tagami M."/>
            <person name="Tagami Y."/>
            <person name="Waki K."/>
            <person name="Watahiki A."/>
            <person name="Muramatsu M."/>
            <person name="Hayashizaki Y."/>
        </authorList>
    </citation>
    <scope>NUCLEOTIDE SEQUENCE</scope>
    <source>
        <strain evidence="4">C57BL/6J</strain>
        <tissue evidence="4">In vitro fertilized eggs</tissue>
    </source>
</reference>
<dbReference type="PROSITE" id="PS50106">
    <property type="entry name" value="PDZ"/>
    <property type="match status" value="1"/>
</dbReference>
<dbReference type="FunFam" id="2.30.42.10:FF:000133">
    <property type="entry name" value="PDZ domain containing ring finger 4"/>
    <property type="match status" value="1"/>
</dbReference>
<dbReference type="PANTHER" id="PTHR23119">
    <property type="entry name" value="DISCS LARGE"/>
    <property type="match status" value="1"/>
</dbReference>
<reference evidence="4" key="4">
    <citation type="journal article" date="2001" name="Nature">
        <title>Functional annotation of a full-length mouse cDNA collection.</title>
        <authorList>
            <consortium name="The RIKEN Genome Exploration Research Group Phase II Team and the FANTOM Consortium"/>
        </authorList>
    </citation>
    <scope>NUCLEOTIDE SEQUENCE</scope>
    <source>
        <strain evidence="4">C57BL/6J</strain>
        <tissue evidence="4">In vitro fertilized eggs</tissue>
    </source>
</reference>
<reference evidence="4" key="8">
    <citation type="journal article" date="2005" name="Science">
        <title>Antisense Transcription in the Mammalian Transcriptome.</title>
        <authorList>
            <consortium name="RIKEN Genome Exploration Research Group and Genome Science Group (Genome Network Project Core Group) and the FANTOM Consortium"/>
        </authorList>
    </citation>
    <scope>NUCLEOTIDE SEQUENCE</scope>
    <source>
        <strain evidence="4">C57BL/6J</strain>
        <tissue evidence="4">In vitro fertilized eggs</tissue>
    </source>
</reference>
<keyword evidence="2" id="KW-0472">Membrane</keyword>
<evidence type="ECO:0000256" key="1">
    <source>
        <dbReference type="ARBA" id="ARBA00004370"/>
    </source>
</evidence>
<organism evidence="4">
    <name type="scientific">Mus musculus</name>
    <name type="common">Mouse</name>
    <dbReference type="NCBI Taxonomy" id="10090"/>
    <lineage>
        <taxon>Eukaryota</taxon>
        <taxon>Metazoa</taxon>
        <taxon>Chordata</taxon>
        <taxon>Craniata</taxon>
        <taxon>Vertebrata</taxon>
        <taxon>Euteleostomi</taxon>
        <taxon>Mammalia</taxon>
        <taxon>Eutheria</taxon>
        <taxon>Euarchontoglires</taxon>
        <taxon>Glires</taxon>
        <taxon>Rodentia</taxon>
        <taxon>Myomorpha</taxon>
        <taxon>Muroidea</taxon>
        <taxon>Muridae</taxon>
        <taxon>Murinae</taxon>
        <taxon>Mus</taxon>
        <taxon>Mus</taxon>
    </lineage>
</organism>
<dbReference type="InterPro" id="IPR001478">
    <property type="entry name" value="PDZ"/>
</dbReference>
<comment type="subcellular location">
    <subcellularLocation>
        <location evidence="1">Membrane</location>
    </subcellularLocation>
</comment>
<dbReference type="MGI" id="MGI:1933157">
    <property type="gene designation" value="Pdzrn3"/>
</dbReference>
<feature type="domain" description="PDZ" evidence="3">
    <location>
        <begin position="39"/>
        <end position="96"/>
    </location>
</feature>
<evidence type="ECO:0000256" key="2">
    <source>
        <dbReference type="ARBA" id="ARBA00023136"/>
    </source>
</evidence>
<dbReference type="EMBL" id="AK135776">
    <property type="protein sequence ID" value="BAE22656.1"/>
    <property type="molecule type" value="mRNA"/>
</dbReference>
<reference evidence="4" key="2">
    <citation type="journal article" date="2000" name="Genome Res.">
        <title>Normalization and subtraction of cap-trapper-selected cDNAs to prepare full-length cDNA libraries for rapid discovery of new genes.</title>
        <authorList>
            <person name="Carninci P."/>
            <person name="Shibata Y."/>
            <person name="Hayatsu N."/>
            <person name="Sugahara Y."/>
            <person name="Shibata K."/>
            <person name="Itoh M."/>
            <person name="Konno H."/>
            <person name="Okazaki Y."/>
            <person name="Muramatsu M."/>
            <person name="Hayashizaki Y."/>
        </authorList>
    </citation>
    <scope>NUCLEOTIDE SEQUENCE</scope>
    <source>
        <strain evidence="4">C57BL/6J</strain>
        <tissue evidence="4">In vitro fertilized eggs</tissue>
    </source>
</reference>
<dbReference type="GO" id="GO:0016020">
    <property type="term" value="C:membrane"/>
    <property type="evidence" value="ECO:0007669"/>
    <property type="project" value="UniProtKB-SubCell"/>
</dbReference>
<dbReference type="SUPFAM" id="SSF50156">
    <property type="entry name" value="PDZ domain-like"/>
    <property type="match status" value="1"/>
</dbReference>
<name>Q3UXA7_MOUSE</name>
<reference evidence="4" key="3">
    <citation type="journal article" date="2000" name="Genome Res.">
        <title>RIKEN integrated sequence analysis (RISA) system--384-format sequencing pipeline with 384 multicapillary sequencer.</title>
        <authorList>
            <person name="Shibata K."/>
            <person name="Itoh M."/>
            <person name="Aizawa K."/>
            <person name="Nagaoka S."/>
            <person name="Sasaki N."/>
            <person name="Carninci P."/>
            <person name="Konno H."/>
            <person name="Akiyama J."/>
            <person name="Nishi K."/>
            <person name="Kitsunai T."/>
            <person name="Tashiro H."/>
            <person name="Itoh M."/>
            <person name="Sumi N."/>
            <person name="Ishii Y."/>
            <person name="Nakamura S."/>
            <person name="Hazama M."/>
            <person name="Nishine T."/>
            <person name="Harada A."/>
            <person name="Yamamoto R."/>
            <person name="Matsumoto H."/>
            <person name="Sakaguchi S."/>
            <person name="Ikegami T."/>
            <person name="Kashiwagi K."/>
            <person name="Fujiwake S."/>
            <person name="Inoue K."/>
            <person name="Togawa Y."/>
            <person name="Izawa M."/>
            <person name="Ohara E."/>
            <person name="Watahiki M."/>
            <person name="Yoneda Y."/>
            <person name="Ishikawa T."/>
            <person name="Ozawa K."/>
            <person name="Tanaka T."/>
            <person name="Matsuura S."/>
            <person name="Kawai J."/>
            <person name="Okazaki Y."/>
            <person name="Muramatsu M."/>
            <person name="Inoue Y."/>
            <person name="Kira A."/>
            <person name="Hayashizaki Y."/>
        </authorList>
    </citation>
    <scope>NUCLEOTIDE SEQUENCE</scope>
    <source>
        <strain evidence="4">C57BL/6J</strain>
        <tissue evidence="4">In vitro fertilized eggs</tissue>
    </source>
</reference>
<reference evidence="4" key="1">
    <citation type="journal article" date="1999" name="Methods Enzymol.">
        <title>High-efficiency full-length cDNA cloning.</title>
        <authorList>
            <person name="Carninci P."/>
            <person name="Hayashizaki Y."/>
        </authorList>
    </citation>
    <scope>NUCLEOTIDE SEQUENCE</scope>
    <source>
        <strain evidence="4">C57BL/6J</strain>
        <tissue evidence="4">In vitro fertilized eggs</tissue>
    </source>
</reference>